<reference evidence="5 6" key="1">
    <citation type="submission" date="2019-07" db="EMBL/GenBank/DDBJ databases">
        <title>Genomes of Cafeteria roenbergensis.</title>
        <authorList>
            <person name="Fischer M.G."/>
            <person name="Hackl T."/>
            <person name="Roman M."/>
        </authorList>
    </citation>
    <scope>NUCLEOTIDE SEQUENCE [LARGE SCALE GENOMIC DNA]</scope>
    <source>
        <strain evidence="5 6">BVI</strain>
    </source>
</reference>
<dbReference type="Pfam" id="PF05161">
    <property type="entry name" value="MOFRL"/>
    <property type="match status" value="1"/>
</dbReference>
<organism evidence="5 6">
    <name type="scientific">Cafeteria roenbergensis</name>
    <name type="common">Marine flagellate</name>
    <dbReference type="NCBI Taxonomy" id="33653"/>
    <lineage>
        <taxon>Eukaryota</taxon>
        <taxon>Sar</taxon>
        <taxon>Stramenopiles</taxon>
        <taxon>Bigyra</taxon>
        <taxon>Opalozoa</taxon>
        <taxon>Bicosoecida</taxon>
        <taxon>Cafeteriaceae</taxon>
        <taxon>Cafeteria</taxon>
    </lineage>
</organism>
<feature type="region of interest" description="Disordered" evidence="2">
    <location>
        <begin position="289"/>
        <end position="336"/>
    </location>
</feature>
<evidence type="ECO:0000259" key="3">
    <source>
        <dbReference type="Pfam" id="PF05161"/>
    </source>
</evidence>
<dbReference type="Gene3D" id="3.40.50.10180">
    <property type="entry name" value="Glycerate kinase, MOFRL-like N-terminal domain"/>
    <property type="match status" value="1"/>
</dbReference>
<evidence type="ECO:0000313" key="6">
    <source>
        <dbReference type="Proteomes" id="UP000323011"/>
    </source>
</evidence>
<dbReference type="OMA" id="GKAAWRM"/>
<evidence type="ECO:0000256" key="2">
    <source>
        <dbReference type="SAM" id="MobiDB-lite"/>
    </source>
</evidence>
<dbReference type="AlphaFoldDB" id="A0A5A8CJG9"/>
<evidence type="ECO:0000313" key="5">
    <source>
        <dbReference type="EMBL" id="KAA0153202.1"/>
    </source>
</evidence>
<dbReference type="InterPro" id="IPR007835">
    <property type="entry name" value="MOFRL"/>
</dbReference>
<dbReference type="Proteomes" id="UP000323011">
    <property type="component" value="Unassembled WGS sequence"/>
</dbReference>
<dbReference type="InterPro" id="IPR025286">
    <property type="entry name" value="MOFRL_assoc_dom"/>
</dbReference>
<dbReference type="InterPro" id="IPR038614">
    <property type="entry name" value="GK_N_sf"/>
</dbReference>
<dbReference type="InterPro" id="IPR039760">
    <property type="entry name" value="MOFRL_protein"/>
</dbReference>
<feature type="domain" description="MOFRL-associated" evidence="4">
    <location>
        <begin position="10"/>
        <end position="231"/>
    </location>
</feature>
<evidence type="ECO:0000259" key="4">
    <source>
        <dbReference type="Pfam" id="PF13660"/>
    </source>
</evidence>
<feature type="compositionally biased region" description="Low complexity" evidence="2">
    <location>
        <begin position="320"/>
        <end position="336"/>
    </location>
</feature>
<dbReference type="EMBL" id="VLTN01000017">
    <property type="protein sequence ID" value="KAA0153202.1"/>
    <property type="molecule type" value="Genomic_DNA"/>
</dbReference>
<keyword evidence="6" id="KW-1185">Reference proteome</keyword>
<dbReference type="GO" id="GO:0008887">
    <property type="term" value="F:glycerate kinase activity"/>
    <property type="evidence" value="ECO:0007669"/>
    <property type="project" value="InterPro"/>
</dbReference>
<dbReference type="Gene3D" id="3.40.1480.10">
    <property type="entry name" value="MOFRL domain"/>
    <property type="match status" value="1"/>
</dbReference>
<proteinExistence type="inferred from homology"/>
<name>A0A5A8CJG9_CAFRO</name>
<dbReference type="PANTHER" id="PTHR12227:SF0">
    <property type="entry name" value="GLYCERATE KINASE"/>
    <property type="match status" value="1"/>
</dbReference>
<protein>
    <recommendedName>
        <fullName evidence="7">MOFRL-associated domain-containing protein</fullName>
    </recommendedName>
</protein>
<comment type="caution">
    <text evidence="5">The sequence shown here is derived from an EMBL/GenBank/DDBJ whole genome shotgun (WGS) entry which is preliminary data.</text>
</comment>
<dbReference type="Pfam" id="PF13660">
    <property type="entry name" value="DUF4147"/>
    <property type="match status" value="1"/>
</dbReference>
<feature type="compositionally biased region" description="Low complexity" evidence="2">
    <location>
        <begin position="301"/>
        <end position="312"/>
    </location>
</feature>
<sequence length="548" mass="52920">MRAARAAASGFAAAVREVDPSAAVQRAARLTDGGATLEIGGQSIDTSSVRRLVVLAAGKAAPQMVAGLSKVVSGWDGEKVGHLVTKHGHTSGVPVPEWCGVTEAGHPVPDEAGVAGTLRILELARAADESDLVVALVSGGGSALLTAPGRRAVDGSCAAPGVDLEAMQATTRALLASGASIDELNAVRAVLDGVKGGGLAMAAWPARLVTLLLSDVVGDGPSVIASGPTILPGRPGRGAAAGAAASESGAAAARGAAALTVLQSRGLLAPGALPPAVVAAVEATVASEAAEPAAEHGERTGPGTAGPSAPGAAPGGGGSSAAAKGGPGAARKPSAAGPDAAYGAVDIVASNAIAAAAFARACPGYEARLLTTRAEGEAEDLARLLVRMGRQVAEQGDEGWTSARAPCVLVAAGETTVTVPRGAATGAGGRNQHMALAAALELEAWELAEPGTGADRVTFLAAGTDGTDGPTDAAGGIVTSLTAGRARASGVDPAEALARFDSNAALRAAGVVGDAAAGPADGLLVTGPTGTNVMDIYAVFVEAPAGAV</sequence>
<dbReference type="InterPro" id="IPR037035">
    <property type="entry name" value="GK-like_C_sf"/>
</dbReference>
<dbReference type="GO" id="GO:0005737">
    <property type="term" value="C:cytoplasm"/>
    <property type="evidence" value="ECO:0007669"/>
    <property type="project" value="TreeGrafter"/>
</dbReference>
<gene>
    <name evidence="5" type="ORF">FNF29_03390</name>
</gene>
<dbReference type="SUPFAM" id="SSF82544">
    <property type="entry name" value="GckA/TtuD-like"/>
    <property type="match status" value="2"/>
</dbReference>
<accession>A0A5A8CJG9</accession>
<dbReference type="PANTHER" id="PTHR12227">
    <property type="entry name" value="GLYCERATE KINASE"/>
    <property type="match status" value="1"/>
</dbReference>
<evidence type="ECO:0000256" key="1">
    <source>
        <dbReference type="ARBA" id="ARBA00005393"/>
    </source>
</evidence>
<comment type="similarity">
    <text evidence="1">Belongs to the glycerate kinase type-2 family.</text>
</comment>
<feature type="domain" description="MOFRL" evidence="3">
    <location>
        <begin position="407"/>
        <end position="535"/>
    </location>
</feature>
<evidence type="ECO:0008006" key="7">
    <source>
        <dbReference type="Google" id="ProtNLM"/>
    </source>
</evidence>